<evidence type="ECO:0000256" key="3">
    <source>
        <dbReference type="SAM" id="SignalP"/>
    </source>
</evidence>
<sequence length="300" mass="33967">MLILIWGITGLVGLPCAKAALARGHSVRRLARNPLKLDKDLLESLEGFIQQDDTHDIATHERSVSGVYAIISARSGSAELVLEGQLLLLRAAERAGIKIFHGSSWNLDWSKAKFGDQEGYDPIISFWWQTRLASSIEAQWMFTGAIVEYIFERSAFVWDRQTKTFSFWGKPETKIPYTTADDLAAYTLEAIAAPDATEGEFIRVESFRASNDEVVQVYEAARGGRVKAHLNRIGSREDAEKALAKGRATIPKNRFREYIWPVYAIHDEIGDWDYEPVDVARFPQVKQTSLEEWLEVYPEI</sequence>
<dbReference type="InterPro" id="IPR008030">
    <property type="entry name" value="NmrA-like"/>
</dbReference>
<evidence type="ECO:0000256" key="1">
    <source>
        <dbReference type="ARBA" id="ARBA00022857"/>
    </source>
</evidence>
<dbReference type="PANTHER" id="PTHR47706">
    <property type="entry name" value="NMRA-LIKE FAMILY PROTEIN"/>
    <property type="match status" value="1"/>
</dbReference>
<proteinExistence type="predicted"/>
<dbReference type="PANTHER" id="PTHR47706:SF9">
    <property type="entry name" value="NMRA-LIKE DOMAIN-CONTAINING PROTEIN-RELATED"/>
    <property type="match status" value="1"/>
</dbReference>
<dbReference type="InterPro" id="IPR051609">
    <property type="entry name" value="NmrA/Isoflavone_reductase-like"/>
</dbReference>
<dbReference type="Pfam" id="PF05368">
    <property type="entry name" value="NmrA"/>
    <property type="match status" value="1"/>
</dbReference>
<evidence type="ECO:0000256" key="2">
    <source>
        <dbReference type="ARBA" id="ARBA00023002"/>
    </source>
</evidence>
<feature type="signal peptide" evidence="3">
    <location>
        <begin position="1"/>
        <end position="19"/>
    </location>
</feature>
<accession>A0ABQ8GTW8</accession>
<gene>
    <name evidence="5" type="ORF">B0J12DRAFT_591770</name>
</gene>
<protein>
    <submittedName>
        <fullName evidence="5">NmrA-like family protein</fullName>
    </submittedName>
</protein>
<evidence type="ECO:0000313" key="6">
    <source>
        <dbReference type="Proteomes" id="UP000774617"/>
    </source>
</evidence>
<comment type="caution">
    <text evidence="5">The sequence shown here is derived from an EMBL/GenBank/DDBJ whole genome shotgun (WGS) entry which is preliminary data.</text>
</comment>
<keyword evidence="1" id="KW-0521">NADP</keyword>
<dbReference type="InterPro" id="IPR036291">
    <property type="entry name" value="NAD(P)-bd_dom_sf"/>
</dbReference>
<feature type="domain" description="NmrA-like" evidence="4">
    <location>
        <begin position="2"/>
        <end position="228"/>
    </location>
</feature>
<dbReference type="Gene3D" id="3.40.50.720">
    <property type="entry name" value="NAD(P)-binding Rossmann-like Domain"/>
    <property type="match status" value="1"/>
</dbReference>
<keyword evidence="6" id="KW-1185">Reference proteome</keyword>
<reference evidence="5 6" key="1">
    <citation type="journal article" date="2021" name="Nat. Commun.">
        <title>Genetic determinants of endophytism in the Arabidopsis root mycobiome.</title>
        <authorList>
            <person name="Mesny F."/>
            <person name="Miyauchi S."/>
            <person name="Thiergart T."/>
            <person name="Pickel B."/>
            <person name="Atanasova L."/>
            <person name="Karlsson M."/>
            <person name="Huettel B."/>
            <person name="Barry K.W."/>
            <person name="Haridas S."/>
            <person name="Chen C."/>
            <person name="Bauer D."/>
            <person name="Andreopoulos W."/>
            <person name="Pangilinan J."/>
            <person name="LaButti K."/>
            <person name="Riley R."/>
            <person name="Lipzen A."/>
            <person name="Clum A."/>
            <person name="Drula E."/>
            <person name="Henrissat B."/>
            <person name="Kohler A."/>
            <person name="Grigoriev I.V."/>
            <person name="Martin F.M."/>
            <person name="Hacquard S."/>
        </authorList>
    </citation>
    <scope>NUCLEOTIDE SEQUENCE [LARGE SCALE GENOMIC DNA]</scope>
    <source>
        <strain evidence="5 6">MPI-SDFR-AT-0080</strain>
    </source>
</reference>
<keyword evidence="3" id="KW-0732">Signal</keyword>
<name>A0ABQ8GTW8_9PEZI</name>
<dbReference type="EMBL" id="JAGTJR010000003">
    <property type="protein sequence ID" value="KAH7062528.1"/>
    <property type="molecule type" value="Genomic_DNA"/>
</dbReference>
<keyword evidence="2" id="KW-0560">Oxidoreductase</keyword>
<dbReference type="SUPFAM" id="SSF51735">
    <property type="entry name" value="NAD(P)-binding Rossmann-fold domains"/>
    <property type="match status" value="1"/>
</dbReference>
<evidence type="ECO:0000259" key="4">
    <source>
        <dbReference type="Pfam" id="PF05368"/>
    </source>
</evidence>
<evidence type="ECO:0000313" key="5">
    <source>
        <dbReference type="EMBL" id="KAH7062528.1"/>
    </source>
</evidence>
<organism evidence="5 6">
    <name type="scientific">Macrophomina phaseolina</name>
    <dbReference type="NCBI Taxonomy" id="35725"/>
    <lineage>
        <taxon>Eukaryota</taxon>
        <taxon>Fungi</taxon>
        <taxon>Dikarya</taxon>
        <taxon>Ascomycota</taxon>
        <taxon>Pezizomycotina</taxon>
        <taxon>Dothideomycetes</taxon>
        <taxon>Dothideomycetes incertae sedis</taxon>
        <taxon>Botryosphaeriales</taxon>
        <taxon>Botryosphaeriaceae</taxon>
        <taxon>Macrophomina</taxon>
    </lineage>
</organism>
<dbReference type="Proteomes" id="UP000774617">
    <property type="component" value="Unassembled WGS sequence"/>
</dbReference>
<feature type="chain" id="PRO_5046260794" evidence="3">
    <location>
        <begin position="20"/>
        <end position="300"/>
    </location>
</feature>